<gene>
    <name evidence="2" type="ORF">LCGC14_2928120</name>
</gene>
<dbReference type="InterPro" id="IPR003615">
    <property type="entry name" value="HNH_nuc"/>
</dbReference>
<dbReference type="EMBL" id="LAZR01058377">
    <property type="protein sequence ID" value="KKK70026.1"/>
    <property type="molecule type" value="Genomic_DNA"/>
</dbReference>
<name>A0A0F9ACT8_9ZZZZ</name>
<evidence type="ECO:0000313" key="2">
    <source>
        <dbReference type="EMBL" id="KKK70026.1"/>
    </source>
</evidence>
<organism evidence="2">
    <name type="scientific">marine sediment metagenome</name>
    <dbReference type="NCBI Taxonomy" id="412755"/>
    <lineage>
        <taxon>unclassified sequences</taxon>
        <taxon>metagenomes</taxon>
        <taxon>ecological metagenomes</taxon>
    </lineage>
</organism>
<dbReference type="InterPro" id="IPR044925">
    <property type="entry name" value="His-Me_finger_sf"/>
</dbReference>
<protein>
    <recommendedName>
        <fullName evidence="1">HNH nuclease domain-containing protein</fullName>
    </recommendedName>
</protein>
<evidence type="ECO:0000259" key="1">
    <source>
        <dbReference type="Pfam" id="PF13392"/>
    </source>
</evidence>
<comment type="caution">
    <text evidence="2">The sequence shown here is derived from an EMBL/GenBank/DDBJ whole genome shotgun (WGS) entry which is preliminary data.</text>
</comment>
<dbReference type="AlphaFoldDB" id="A0A0F9ACT8"/>
<proteinExistence type="predicted"/>
<sequence>MNRAPNGAGHLSVQMGKIISINMDGKRRRIREHRWIGEKVLGRPLKRSEVVHHIDGNKFNNEHSNLVIMTQSDHLRLHWKIEPLRGRLVAR</sequence>
<dbReference type="SUPFAM" id="SSF54060">
    <property type="entry name" value="His-Me finger endonucleases"/>
    <property type="match status" value="1"/>
</dbReference>
<accession>A0A0F9ACT8</accession>
<dbReference type="Pfam" id="PF13392">
    <property type="entry name" value="HNH_3"/>
    <property type="match status" value="1"/>
</dbReference>
<feature type="domain" description="HNH nuclease" evidence="1">
    <location>
        <begin position="33"/>
        <end position="76"/>
    </location>
</feature>
<reference evidence="2" key="1">
    <citation type="journal article" date="2015" name="Nature">
        <title>Complex archaea that bridge the gap between prokaryotes and eukaryotes.</title>
        <authorList>
            <person name="Spang A."/>
            <person name="Saw J.H."/>
            <person name="Jorgensen S.L."/>
            <person name="Zaremba-Niedzwiedzka K."/>
            <person name="Martijn J."/>
            <person name="Lind A.E."/>
            <person name="van Eijk R."/>
            <person name="Schleper C."/>
            <person name="Guy L."/>
            <person name="Ettema T.J."/>
        </authorList>
    </citation>
    <scope>NUCLEOTIDE SEQUENCE</scope>
</reference>
<dbReference type="Gene3D" id="3.90.75.20">
    <property type="match status" value="1"/>
</dbReference>